<dbReference type="Pfam" id="PF14258">
    <property type="entry name" value="DUF4350"/>
    <property type="match status" value="1"/>
</dbReference>
<sequence length="369" mass="37237">MALGESDGRDAGGDGWATRIALLLTVAVAVAVVLGAIPGALVAGGDESPALNTSEYDTADLDTEQIPATGDIAVDGDADGTVVIDRSHANRFDRTQLRPLYEALSRAGYEVVVHDRGDLAPVLANASAFVVIDPGTPYGDEDTDAIRSFTDGGGRLLVLAEPNRVVVSGGLGGVTTSQRRSDLSNLAAEFDVSVSVGYVYHQSAHDGYYKNPLATPVGDADASGTDVALYTAASVRSTGDGEVVLRTPTGARRSGTDEVEAYPLAVRDGNALVVGDASFVAPGRYNVADNEGFLSYVVAFLAEGERPAATDGRDADGGGAGGDSDGPTPDGPGADDPTETPTPTPTPSGTPTPAGTPPATPGGPSTPGA</sequence>
<keyword evidence="5" id="KW-1185">Reference proteome</keyword>
<name>A0ABD5WVN8_9EURY</name>
<organism evidence="4 5">
    <name type="scientific">Halobaculum marinum</name>
    <dbReference type="NCBI Taxonomy" id="3031996"/>
    <lineage>
        <taxon>Archaea</taxon>
        <taxon>Methanobacteriati</taxon>
        <taxon>Methanobacteriota</taxon>
        <taxon>Stenosarchaea group</taxon>
        <taxon>Halobacteria</taxon>
        <taxon>Halobacteriales</taxon>
        <taxon>Haloferacaceae</taxon>
        <taxon>Halobaculum</taxon>
    </lineage>
</organism>
<protein>
    <submittedName>
        <fullName evidence="4">DUF4350 domain-containing protein</fullName>
    </submittedName>
</protein>
<keyword evidence="2" id="KW-0812">Transmembrane</keyword>
<dbReference type="RefSeq" id="WP_276238743.1">
    <property type="nucleotide sequence ID" value="NZ_CP119989.1"/>
</dbReference>
<feature type="transmembrane region" description="Helical" evidence="2">
    <location>
        <begin position="20"/>
        <end position="43"/>
    </location>
</feature>
<dbReference type="Proteomes" id="UP001596388">
    <property type="component" value="Unassembled WGS sequence"/>
</dbReference>
<accession>A0ABD5WVN8</accession>
<feature type="compositionally biased region" description="Pro residues" evidence="1">
    <location>
        <begin position="340"/>
        <end position="361"/>
    </location>
</feature>
<evidence type="ECO:0000256" key="2">
    <source>
        <dbReference type="SAM" id="Phobius"/>
    </source>
</evidence>
<feature type="region of interest" description="Disordered" evidence="1">
    <location>
        <begin position="308"/>
        <end position="369"/>
    </location>
</feature>
<gene>
    <name evidence="4" type="ORF">ACFQKD_05720</name>
</gene>
<feature type="compositionally biased region" description="Low complexity" evidence="1">
    <location>
        <begin position="325"/>
        <end position="339"/>
    </location>
</feature>
<feature type="domain" description="DUF4350" evidence="3">
    <location>
        <begin position="97"/>
        <end position="295"/>
    </location>
</feature>
<evidence type="ECO:0000313" key="5">
    <source>
        <dbReference type="Proteomes" id="UP001596388"/>
    </source>
</evidence>
<evidence type="ECO:0000259" key="3">
    <source>
        <dbReference type="Pfam" id="PF14258"/>
    </source>
</evidence>
<dbReference type="InterPro" id="IPR025646">
    <property type="entry name" value="DUF4350"/>
</dbReference>
<keyword evidence="2" id="KW-0472">Membrane</keyword>
<evidence type="ECO:0000256" key="1">
    <source>
        <dbReference type="SAM" id="MobiDB-lite"/>
    </source>
</evidence>
<proteinExistence type="predicted"/>
<dbReference type="AlphaFoldDB" id="A0ABD5WVN8"/>
<dbReference type="GeneID" id="79269309"/>
<keyword evidence="2" id="KW-1133">Transmembrane helix</keyword>
<comment type="caution">
    <text evidence="4">The sequence shown here is derived from an EMBL/GenBank/DDBJ whole genome shotgun (WGS) entry which is preliminary data.</text>
</comment>
<evidence type="ECO:0000313" key="4">
    <source>
        <dbReference type="EMBL" id="MFC7096798.1"/>
    </source>
</evidence>
<reference evidence="4 5" key="1">
    <citation type="journal article" date="2019" name="Int. J. Syst. Evol. Microbiol.">
        <title>The Global Catalogue of Microorganisms (GCM) 10K type strain sequencing project: providing services to taxonomists for standard genome sequencing and annotation.</title>
        <authorList>
            <consortium name="The Broad Institute Genomics Platform"/>
            <consortium name="The Broad Institute Genome Sequencing Center for Infectious Disease"/>
            <person name="Wu L."/>
            <person name="Ma J."/>
        </authorList>
    </citation>
    <scope>NUCLEOTIDE SEQUENCE [LARGE SCALE GENOMIC DNA]</scope>
    <source>
        <strain evidence="4 5">DT55</strain>
    </source>
</reference>
<dbReference type="EMBL" id="JBHTAG010000002">
    <property type="protein sequence ID" value="MFC7096798.1"/>
    <property type="molecule type" value="Genomic_DNA"/>
</dbReference>